<feature type="region of interest" description="Disordered" evidence="1">
    <location>
        <begin position="125"/>
        <end position="156"/>
    </location>
</feature>
<protein>
    <submittedName>
        <fullName evidence="2">Uncharacterized protein</fullName>
    </submittedName>
</protein>
<dbReference type="EMBL" id="OX459942">
    <property type="protein sequence ID" value="CAI9177345.1"/>
    <property type="molecule type" value="Genomic_DNA"/>
</dbReference>
<feature type="compositionally biased region" description="Low complexity" evidence="1">
    <location>
        <begin position="212"/>
        <end position="221"/>
    </location>
</feature>
<dbReference type="Proteomes" id="UP001176941">
    <property type="component" value="Chromosome 6"/>
</dbReference>
<evidence type="ECO:0000256" key="1">
    <source>
        <dbReference type="SAM" id="MobiDB-lite"/>
    </source>
</evidence>
<gene>
    <name evidence="2" type="ORF">MRATA1EN1_LOCUS26307</name>
</gene>
<accession>A0ABN8ZTW2</accession>
<keyword evidence="3" id="KW-1185">Reference proteome</keyword>
<sequence length="260" mass="28189">MKLLAQVQLFKRATFLEYVCRAFDTADSVTSSLLSFTLTAYTAMVTIGRDKYPCNLDVTSFCFLKLLSGQLKMDYFWKRPDNTVLKALRLLRAVAGRLTPIPGTSGTTKVLQCIERVEAAPVLTSAAIRKPPQSRPRRPLSPSSLQRSALWDPGGLGGPRAGRVLVSQAWTDAPGPEAGKEKPSFPPVSATDHRFPADQPEEGGRAQDPARGGLLLLPPQQIGAEQRKSERGSQGLGPLCSAPRTADRPTALSPAWHFTP</sequence>
<organism evidence="2 3">
    <name type="scientific">Rangifer tarandus platyrhynchus</name>
    <name type="common">Svalbard reindeer</name>
    <dbReference type="NCBI Taxonomy" id="3082113"/>
    <lineage>
        <taxon>Eukaryota</taxon>
        <taxon>Metazoa</taxon>
        <taxon>Chordata</taxon>
        <taxon>Craniata</taxon>
        <taxon>Vertebrata</taxon>
        <taxon>Euteleostomi</taxon>
        <taxon>Mammalia</taxon>
        <taxon>Eutheria</taxon>
        <taxon>Laurasiatheria</taxon>
        <taxon>Artiodactyla</taxon>
        <taxon>Ruminantia</taxon>
        <taxon>Pecora</taxon>
        <taxon>Cervidae</taxon>
        <taxon>Odocoileinae</taxon>
        <taxon>Rangifer</taxon>
    </lineage>
</organism>
<proteinExistence type="predicted"/>
<reference evidence="2" key="1">
    <citation type="submission" date="2023-04" db="EMBL/GenBank/DDBJ databases">
        <authorList>
            <consortium name="ELIXIR-Norway"/>
        </authorList>
    </citation>
    <scope>NUCLEOTIDE SEQUENCE [LARGE SCALE GENOMIC DNA]</scope>
</reference>
<feature type="region of interest" description="Disordered" evidence="1">
    <location>
        <begin position="172"/>
        <end position="260"/>
    </location>
</feature>
<evidence type="ECO:0000313" key="2">
    <source>
        <dbReference type="EMBL" id="CAI9177345.1"/>
    </source>
</evidence>
<name>A0ABN8ZTW2_RANTA</name>
<evidence type="ECO:0000313" key="3">
    <source>
        <dbReference type="Proteomes" id="UP001176941"/>
    </source>
</evidence>